<dbReference type="PRINTS" id="PR01469">
    <property type="entry name" value="CARBMTKINASE"/>
</dbReference>
<evidence type="ECO:0000256" key="2">
    <source>
        <dbReference type="ARBA" id="ARBA00020752"/>
    </source>
</evidence>
<comment type="caution">
    <text evidence="9">The sequence shown here is derived from an EMBL/GenBank/DDBJ whole genome shotgun (WGS) entry which is preliminary data.</text>
</comment>
<dbReference type="EMBL" id="DTBP01000006">
    <property type="protein sequence ID" value="HGQ73555.1"/>
    <property type="molecule type" value="Genomic_DNA"/>
</dbReference>
<feature type="domain" description="Aspartate/glutamate/uridylate kinase" evidence="7">
    <location>
        <begin position="4"/>
        <end position="299"/>
    </location>
</feature>
<protein>
    <recommendedName>
        <fullName evidence="2 5">Carbamate kinase</fullName>
    </recommendedName>
</protein>
<comment type="similarity">
    <text evidence="1 6">Belongs to the carbamate kinase family.</text>
</comment>
<dbReference type="InterPro" id="IPR036393">
    <property type="entry name" value="AceGlu_kinase-like_sf"/>
</dbReference>
<evidence type="ECO:0000313" key="8">
    <source>
        <dbReference type="EMBL" id="HGQ59235.1"/>
    </source>
</evidence>
<evidence type="ECO:0000313" key="9">
    <source>
        <dbReference type="EMBL" id="HGQ73555.1"/>
    </source>
</evidence>
<evidence type="ECO:0000256" key="5">
    <source>
        <dbReference type="NCBIfam" id="TIGR00746"/>
    </source>
</evidence>
<dbReference type="CDD" id="cd04235">
    <property type="entry name" value="AAK_CK"/>
    <property type="match status" value="1"/>
</dbReference>
<evidence type="ECO:0000256" key="6">
    <source>
        <dbReference type="PIRNR" id="PIRNR000723"/>
    </source>
</evidence>
<dbReference type="FunFam" id="3.40.1160.10:FF:000007">
    <property type="entry name" value="Carbamate kinase"/>
    <property type="match status" value="1"/>
</dbReference>
<dbReference type="PANTHER" id="PTHR30409:SF1">
    <property type="entry name" value="CARBAMATE KINASE-RELATED"/>
    <property type="match status" value="1"/>
</dbReference>
<evidence type="ECO:0000259" key="7">
    <source>
        <dbReference type="Pfam" id="PF00696"/>
    </source>
</evidence>
<keyword evidence="3 6" id="KW-0808">Transferase</keyword>
<name>A0A7C4JML4_STAMA</name>
<proteinExistence type="inferred from homology"/>
<gene>
    <name evidence="9" type="primary">arcC</name>
    <name evidence="8" type="ORF">ENU09_00695</name>
    <name evidence="9" type="ORF">ENU20_00540</name>
</gene>
<keyword evidence="4 6" id="KW-0418">Kinase</keyword>
<dbReference type="NCBIfam" id="TIGR00746">
    <property type="entry name" value="arcC"/>
    <property type="match status" value="1"/>
</dbReference>
<dbReference type="Gene3D" id="3.40.1160.10">
    <property type="entry name" value="Acetylglutamate kinase-like"/>
    <property type="match status" value="1"/>
</dbReference>
<dbReference type="GO" id="GO:0005829">
    <property type="term" value="C:cytosol"/>
    <property type="evidence" value="ECO:0007669"/>
    <property type="project" value="TreeGrafter"/>
</dbReference>
<dbReference type="InterPro" id="IPR001048">
    <property type="entry name" value="Asp/Glu/Uridylate_kinase"/>
</dbReference>
<evidence type="ECO:0000256" key="3">
    <source>
        <dbReference type="ARBA" id="ARBA00022679"/>
    </source>
</evidence>
<evidence type="ECO:0000256" key="4">
    <source>
        <dbReference type="ARBA" id="ARBA00022777"/>
    </source>
</evidence>
<dbReference type="Pfam" id="PF00696">
    <property type="entry name" value="AA_kinase"/>
    <property type="match status" value="1"/>
</dbReference>
<sequence length="320" mass="34733">MNNLVLVALGGNAFQSKGDKGSVEDYFRNASIAAEAIVRMIKEGYRVVVTHGNGPQVGLVAEWMIAGFEKGFEMMTLDIAGAMTQGWLGYILQQSILNKLIEEKLLGDVVKGVVTIVTQTIVDLKDPAFSNPTKFIGPWYENEEVIAKLASRYGWSYKPDPRGGYRRVVSSPDPVAQVEVDAIRTLINSGYIVIASGGGGIPVCRGENGLFRGVEAVIDKDLAGERLATALGAEIYMILTDVDYVYIDYGKPSQKPIRSMKVSEAEKYYEAGMYPPGSMGPKILACIRFIRNGGKIAIIAHLNSAYEALIGLSGTRILPD</sequence>
<dbReference type="GO" id="GO:0008804">
    <property type="term" value="F:carbamate kinase activity"/>
    <property type="evidence" value="ECO:0007669"/>
    <property type="project" value="UniProtKB-UniRule"/>
</dbReference>
<organism evidence="9">
    <name type="scientific">Staphylothermus marinus</name>
    <dbReference type="NCBI Taxonomy" id="2280"/>
    <lineage>
        <taxon>Archaea</taxon>
        <taxon>Thermoproteota</taxon>
        <taxon>Thermoprotei</taxon>
        <taxon>Desulfurococcales</taxon>
        <taxon>Desulfurococcaceae</taxon>
        <taxon>Staphylothermus</taxon>
    </lineage>
</organism>
<accession>A0A7C4JML4</accession>
<dbReference type="AlphaFoldDB" id="A0A7C4JML4"/>
<evidence type="ECO:0000256" key="1">
    <source>
        <dbReference type="ARBA" id="ARBA00011066"/>
    </source>
</evidence>
<dbReference type="SUPFAM" id="SSF53633">
    <property type="entry name" value="Carbamate kinase-like"/>
    <property type="match status" value="1"/>
</dbReference>
<dbReference type="GO" id="GO:0019546">
    <property type="term" value="P:L-arginine deiminase pathway"/>
    <property type="evidence" value="ECO:0007669"/>
    <property type="project" value="TreeGrafter"/>
</dbReference>
<dbReference type="PIRSF" id="PIRSF000723">
    <property type="entry name" value="Carbamate_kin"/>
    <property type="match status" value="1"/>
</dbReference>
<dbReference type="InterPro" id="IPR003964">
    <property type="entry name" value="Carb_kinase"/>
</dbReference>
<dbReference type="NCBIfam" id="NF009007">
    <property type="entry name" value="PRK12352.1"/>
    <property type="match status" value="1"/>
</dbReference>
<dbReference type="EMBL" id="DTBE01000019">
    <property type="protein sequence ID" value="HGQ59235.1"/>
    <property type="molecule type" value="Genomic_DNA"/>
</dbReference>
<reference evidence="9" key="1">
    <citation type="journal article" date="2020" name="mSystems">
        <title>Genome- and Community-Level Interaction Insights into Carbon Utilization and Element Cycling Functions of Hydrothermarchaeota in Hydrothermal Sediment.</title>
        <authorList>
            <person name="Zhou Z."/>
            <person name="Liu Y."/>
            <person name="Xu W."/>
            <person name="Pan J."/>
            <person name="Luo Z.H."/>
            <person name="Li M."/>
        </authorList>
    </citation>
    <scope>NUCLEOTIDE SEQUENCE [LARGE SCALE GENOMIC DNA]</scope>
    <source>
        <strain evidence="8">SpSt-638</strain>
        <strain evidence="9">SpSt-648</strain>
    </source>
</reference>
<dbReference type="PANTHER" id="PTHR30409">
    <property type="entry name" value="CARBAMATE KINASE"/>
    <property type="match status" value="1"/>
</dbReference>